<reference evidence="1 2" key="1">
    <citation type="submission" date="2022-04" db="EMBL/GenBank/DDBJ databases">
        <title>Positive selection, recombination, and allopatry shape intraspecific diversity of widespread and dominant cyanobacteria.</title>
        <authorList>
            <person name="Wei J."/>
            <person name="Shu W."/>
            <person name="Hu C."/>
        </authorList>
    </citation>
    <scope>NUCLEOTIDE SEQUENCE [LARGE SCALE GENOMIC DNA]</scope>
    <source>
        <strain evidence="1 2">GB2-A4</strain>
    </source>
</reference>
<accession>A0ABV0J1Q7</accession>
<organism evidence="1 2">
    <name type="scientific">Trichocoleus desertorum GB2-A4</name>
    <dbReference type="NCBI Taxonomy" id="2933944"/>
    <lineage>
        <taxon>Bacteria</taxon>
        <taxon>Bacillati</taxon>
        <taxon>Cyanobacteriota</taxon>
        <taxon>Cyanophyceae</taxon>
        <taxon>Leptolyngbyales</taxon>
        <taxon>Trichocoleusaceae</taxon>
        <taxon>Trichocoleus</taxon>
    </lineage>
</organism>
<dbReference type="Pfam" id="PF21813">
    <property type="entry name" value="DUF6882"/>
    <property type="match status" value="1"/>
</dbReference>
<dbReference type="RefSeq" id="WP_190431247.1">
    <property type="nucleotide sequence ID" value="NZ_JAMPKM010000001.1"/>
</dbReference>
<evidence type="ECO:0000313" key="2">
    <source>
        <dbReference type="Proteomes" id="UP001464891"/>
    </source>
</evidence>
<gene>
    <name evidence="1" type="ORF">NC998_01175</name>
</gene>
<protein>
    <submittedName>
        <fullName evidence="1">Uncharacterized protein</fullName>
    </submittedName>
</protein>
<proteinExistence type="predicted"/>
<name>A0ABV0J1Q7_9CYAN</name>
<comment type="caution">
    <text evidence="1">The sequence shown here is derived from an EMBL/GenBank/DDBJ whole genome shotgun (WGS) entry which is preliminary data.</text>
</comment>
<evidence type="ECO:0000313" key="1">
    <source>
        <dbReference type="EMBL" id="MEP0815703.1"/>
    </source>
</evidence>
<dbReference type="EMBL" id="JAMPKM010000001">
    <property type="protein sequence ID" value="MEP0815703.1"/>
    <property type="molecule type" value="Genomic_DNA"/>
</dbReference>
<dbReference type="InterPro" id="IPR049249">
    <property type="entry name" value="DUF6882"/>
</dbReference>
<dbReference type="Proteomes" id="UP001464891">
    <property type="component" value="Unassembled WGS sequence"/>
</dbReference>
<sequence>MVTTFAELLLDHGAAAFDQQLCLSELLGEHTWWFDMEAGTLEFNETLTFPVQILGSESDSSQTWLWSWANAESHIPEQLLQDALELAAFGDRAAIAELKQPQLSLSDEINGHALSMVASGLCKANAYYCAPYAGGALFVLLKQANYRWPIDDPIARIAFVFPQFISTFALSNHRQAFAYYLSFYNLEVSERENYVLGRFNGDRVITAKFDQNQRLIELTTQD</sequence>
<keyword evidence="2" id="KW-1185">Reference proteome</keyword>